<organism evidence="2 3">
    <name type="scientific">Nocardioides kribbensis</name>
    <dbReference type="NCBI Taxonomy" id="305517"/>
    <lineage>
        <taxon>Bacteria</taxon>
        <taxon>Bacillati</taxon>
        <taxon>Actinomycetota</taxon>
        <taxon>Actinomycetes</taxon>
        <taxon>Propionibacteriales</taxon>
        <taxon>Nocardioidaceae</taxon>
        <taxon>Nocardioides</taxon>
    </lineage>
</organism>
<accession>A0ABV1NYD1</accession>
<gene>
    <name evidence="2" type="ORF">V6R90_09385</name>
</gene>
<evidence type="ECO:0000313" key="3">
    <source>
        <dbReference type="Proteomes" id="UP001482520"/>
    </source>
</evidence>
<keyword evidence="1" id="KW-0812">Transmembrane</keyword>
<evidence type="ECO:0000256" key="1">
    <source>
        <dbReference type="SAM" id="Phobius"/>
    </source>
</evidence>
<evidence type="ECO:0000313" key="2">
    <source>
        <dbReference type="EMBL" id="MEQ7847489.1"/>
    </source>
</evidence>
<feature type="transmembrane region" description="Helical" evidence="1">
    <location>
        <begin position="51"/>
        <end position="68"/>
    </location>
</feature>
<dbReference type="EMBL" id="JBEGDP010000008">
    <property type="protein sequence ID" value="MEQ7847489.1"/>
    <property type="molecule type" value="Genomic_DNA"/>
</dbReference>
<keyword evidence="3" id="KW-1185">Reference proteome</keyword>
<reference evidence="2 3" key="1">
    <citation type="submission" date="2024-02" db="EMBL/GenBank/DDBJ databases">
        <title>Full genome sequence of Nocardioides kribbensis.</title>
        <authorList>
            <person name="Poletto B.L."/>
            <person name="Silva G."/>
            <person name="Galante D."/>
            <person name="Campos K.R."/>
            <person name="Santos M.B.N."/>
            <person name="Sacchi C.T."/>
        </authorList>
    </citation>
    <scope>NUCLEOTIDE SEQUENCE [LARGE SCALE GENOMIC DNA]</scope>
    <source>
        <strain evidence="2 3">O4R</strain>
    </source>
</reference>
<sequence>MATPRTRPRAARTRTSPVVLALAGVVAGATLASVAWIAVLLAAAYGPLGSAGILSAVVGLTVVTGLLLRRHSPRRRRPAASPSSPG</sequence>
<comment type="caution">
    <text evidence="2">The sequence shown here is derived from an EMBL/GenBank/DDBJ whole genome shotgun (WGS) entry which is preliminary data.</text>
</comment>
<proteinExistence type="predicted"/>
<dbReference type="Proteomes" id="UP001482520">
    <property type="component" value="Unassembled WGS sequence"/>
</dbReference>
<protein>
    <submittedName>
        <fullName evidence="2">Uncharacterized protein</fullName>
    </submittedName>
</protein>
<name>A0ABV1NYD1_9ACTN</name>
<feature type="transmembrane region" description="Helical" evidence="1">
    <location>
        <begin position="20"/>
        <end position="45"/>
    </location>
</feature>
<keyword evidence="1" id="KW-1133">Transmembrane helix</keyword>
<keyword evidence="1" id="KW-0472">Membrane</keyword>
<dbReference type="RefSeq" id="WP_156697764.1">
    <property type="nucleotide sequence ID" value="NZ_JBEFCW010000220.1"/>
</dbReference>